<organism evidence="16 17">
    <name type="scientific">Patagioenas fasciata monilis</name>
    <dbReference type="NCBI Taxonomy" id="372326"/>
    <lineage>
        <taxon>Eukaryota</taxon>
        <taxon>Metazoa</taxon>
        <taxon>Chordata</taxon>
        <taxon>Craniata</taxon>
        <taxon>Vertebrata</taxon>
        <taxon>Euteleostomi</taxon>
        <taxon>Archelosauria</taxon>
        <taxon>Archosauria</taxon>
        <taxon>Dinosauria</taxon>
        <taxon>Saurischia</taxon>
        <taxon>Theropoda</taxon>
        <taxon>Coelurosauria</taxon>
        <taxon>Aves</taxon>
        <taxon>Neognathae</taxon>
        <taxon>Neoaves</taxon>
        <taxon>Columbimorphae</taxon>
        <taxon>Columbiformes</taxon>
        <taxon>Columbidae</taxon>
        <taxon>Patagioenas</taxon>
    </lineage>
</organism>
<feature type="compositionally biased region" description="Polar residues" evidence="13">
    <location>
        <begin position="1512"/>
        <end position="1529"/>
    </location>
</feature>
<feature type="compositionally biased region" description="Polar residues" evidence="13">
    <location>
        <begin position="1643"/>
        <end position="1657"/>
    </location>
</feature>
<dbReference type="InterPro" id="IPR058896">
    <property type="entry name" value="RNF6/12_N"/>
</dbReference>
<proteinExistence type="inferred from homology"/>
<keyword evidence="9" id="KW-0862">Zinc</keyword>
<dbReference type="InterPro" id="IPR013083">
    <property type="entry name" value="Znf_RING/FYVE/PHD"/>
</dbReference>
<evidence type="ECO:0000256" key="5">
    <source>
        <dbReference type="ARBA" id="ARBA00022679"/>
    </source>
</evidence>
<feature type="compositionally biased region" description="Acidic residues" evidence="13">
    <location>
        <begin position="1496"/>
        <end position="1511"/>
    </location>
</feature>
<feature type="region of interest" description="Disordered" evidence="13">
    <location>
        <begin position="1414"/>
        <end position="1662"/>
    </location>
</feature>
<dbReference type="Pfam" id="PF13639">
    <property type="entry name" value="zf-RING_2"/>
    <property type="match status" value="1"/>
</dbReference>
<keyword evidence="5" id="KW-0808">Transferase</keyword>
<feature type="domain" description="RING-type" evidence="15">
    <location>
        <begin position="1883"/>
        <end position="1924"/>
    </location>
</feature>
<comment type="catalytic activity">
    <reaction evidence="1">
        <text>S-ubiquitinyl-[E2 ubiquitin-conjugating enzyme]-L-cysteine + [acceptor protein]-L-lysine = [E2 ubiquitin-conjugating enzyme]-L-cysteine + N(6)-ubiquitinyl-[acceptor protein]-L-lysine.</text>
        <dbReference type="EC" id="2.3.2.27"/>
    </reaction>
</comment>
<evidence type="ECO:0000256" key="8">
    <source>
        <dbReference type="ARBA" id="ARBA00022786"/>
    </source>
</evidence>
<dbReference type="Proteomes" id="UP000190648">
    <property type="component" value="Unassembled WGS sequence"/>
</dbReference>
<dbReference type="GO" id="GO:0033629">
    <property type="term" value="P:negative regulation of cell adhesion mediated by integrin"/>
    <property type="evidence" value="ECO:0007669"/>
    <property type="project" value="TreeGrafter"/>
</dbReference>
<comment type="caution">
    <text evidence="16">The sequence shown here is derived from an EMBL/GenBank/DDBJ whole genome shotgun (WGS) entry which is preliminary data.</text>
</comment>
<feature type="compositionally biased region" description="Polar residues" evidence="13">
    <location>
        <begin position="1000"/>
        <end position="1011"/>
    </location>
</feature>
<feature type="region of interest" description="Disordered" evidence="13">
    <location>
        <begin position="1679"/>
        <end position="1706"/>
    </location>
</feature>
<evidence type="ECO:0000256" key="9">
    <source>
        <dbReference type="ARBA" id="ARBA00022833"/>
    </source>
</evidence>
<dbReference type="GO" id="GO:0001953">
    <property type="term" value="P:negative regulation of cell-matrix adhesion"/>
    <property type="evidence" value="ECO:0007669"/>
    <property type="project" value="TreeGrafter"/>
</dbReference>
<dbReference type="InterPro" id="IPR042794">
    <property type="entry name" value="Nexmif"/>
</dbReference>
<dbReference type="Pfam" id="PF15735">
    <property type="entry name" value="DUF4683"/>
    <property type="match status" value="1"/>
</dbReference>
<keyword evidence="14" id="KW-1133">Transmembrane helix</keyword>
<keyword evidence="10" id="KW-0539">Nucleus</keyword>
<evidence type="ECO:0000259" key="15">
    <source>
        <dbReference type="PROSITE" id="PS50089"/>
    </source>
</evidence>
<evidence type="ECO:0000256" key="13">
    <source>
        <dbReference type="SAM" id="MobiDB-lite"/>
    </source>
</evidence>
<evidence type="ECO:0000313" key="16">
    <source>
        <dbReference type="EMBL" id="OPJ89754.1"/>
    </source>
</evidence>
<feature type="compositionally biased region" description="Basic and acidic residues" evidence="13">
    <location>
        <begin position="1557"/>
        <end position="1572"/>
    </location>
</feature>
<dbReference type="InterPro" id="IPR032757">
    <property type="entry name" value="DUF4683"/>
</dbReference>
<dbReference type="CDD" id="cd16674">
    <property type="entry name" value="RING-H2_RNF12"/>
    <property type="match status" value="1"/>
</dbReference>
<dbReference type="GO" id="GO:0061630">
    <property type="term" value="F:ubiquitin protein ligase activity"/>
    <property type="evidence" value="ECO:0007669"/>
    <property type="project" value="UniProtKB-EC"/>
</dbReference>
<dbReference type="SMART" id="SM00184">
    <property type="entry name" value="RING"/>
    <property type="match status" value="1"/>
</dbReference>
<dbReference type="InterPro" id="IPR001841">
    <property type="entry name" value="Znf_RING"/>
</dbReference>
<evidence type="ECO:0000256" key="14">
    <source>
        <dbReference type="SAM" id="Phobius"/>
    </source>
</evidence>
<evidence type="ECO:0000256" key="3">
    <source>
        <dbReference type="ARBA" id="ARBA00004906"/>
    </source>
</evidence>
<dbReference type="GO" id="GO:2001223">
    <property type="term" value="P:negative regulation of neuron migration"/>
    <property type="evidence" value="ECO:0007669"/>
    <property type="project" value="TreeGrafter"/>
</dbReference>
<dbReference type="FunFam" id="3.30.40.10:FF:000054">
    <property type="entry name" value="E3 ubiquitin-protein ligase RLIM isoform X1"/>
    <property type="match status" value="1"/>
</dbReference>
<gene>
    <name evidence="16" type="ORF">AV530_003902</name>
</gene>
<evidence type="ECO:0000256" key="1">
    <source>
        <dbReference type="ARBA" id="ARBA00000900"/>
    </source>
</evidence>
<dbReference type="PANTHER" id="PTHR46946">
    <property type="entry name" value="NEURITE EXTENSION AND MIGRATION FACTOR"/>
    <property type="match status" value="1"/>
</dbReference>
<feature type="region of interest" description="Disordered" evidence="13">
    <location>
        <begin position="1326"/>
        <end position="1367"/>
    </location>
</feature>
<name>A0A1V4KZ07_PATFA</name>
<feature type="region of interest" description="Disordered" evidence="13">
    <location>
        <begin position="822"/>
        <end position="859"/>
    </location>
</feature>
<evidence type="ECO:0000256" key="7">
    <source>
        <dbReference type="ARBA" id="ARBA00022771"/>
    </source>
</evidence>
<feature type="region of interest" description="Disordered" evidence="13">
    <location>
        <begin position="1185"/>
        <end position="1232"/>
    </location>
</feature>
<dbReference type="EC" id="2.3.2.27" evidence="4"/>
<feature type="compositionally biased region" description="Low complexity" evidence="13">
    <location>
        <begin position="1484"/>
        <end position="1495"/>
    </location>
</feature>
<feature type="region of interest" description="Disordered" evidence="13">
    <location>
        <begin position="1769"/>
        <end position="1833"/>
    </location>
</feature>
<evidence type="ECO:0000256" key="2">
    <source>
        <dbReference type="ARBA" id="ARBA00004123"/>
    </source>
</evidence>
<protein>
    <recommendedName>
        <fullName evidence="4">RING-type E3 ubiquitin transferase</fullName>
        <ecNumber evidence="4">2.3.2.27</ecNumber>
    </recommendedName>
</protein>
<dbReference type="GO" id="GO:0005634">
    <property type="term" value="C:nucleus"/>
    <property type="evidence" value="ECO:0007669"/>
    <property type="project" value="UniProtKB-SubCell"/>
</dbReference>
<dbReference type="OrthoDB" id="9878678at2759"/>
<feature type="compositionally biased region" description="Polar residues" evidence="13">
    <location>
        <begin position="1777"/>
        <end position="1788"/>
    </location>
</feature>
<dbReference type="Pfam" id="PF25914">
    <property type="entry name" value="RNF6_N"/>
    <property type="match status" value="1"/>
</dbReference>
<feature type="compositionally biased region" description="Polar residues" evidence="13">
    <location>
        <begin position="1685"/>
        <end position="1701"/>
    </location>
</feature>
<evidence type="ECO:0000256" key="12">
    <source>
        <dbReference type="PROSITE-ProRule" id="PRU00175"/>
    </source>
</evidence>
<feature type="compositionally biased region" description="Polar residues" evidence="13">
    <location>
        <begin position="1446"/>
        <end position="1474"/>
    </location>
</feature>
<reference evidence="16 17" key="1">
    <citation type="submission" date="2016-02" db="EMBL/GenBank/DDBJ databases">
        <title>Band-tailed pigeon sequencing and assembly.</title>
        <authorList>
            <person name="Soares A.E."/>
            <person name="Novak B.J."/>
            <person name="Rice E.S."/>
            <person name="O'Connell B."/>
            <person name="Chang D."/>
            <person name="Weber S."/>
            <person name="Shapiro B."/>
        </authorList>
    </citation>
    <scope>NUCLEOTIDE SEQUENCE [LARGE SCALE GENOMIC DNA]</scope>
    <source>
        <strain evidence="16">BTP2013</strain>
        <tissue evidence="16">Blood</tissue>
    </source>
</reference>
<feature type="region of interest" description="Disordered" evidence="13">
    <location>
        <begin position="1290"/>
        <end position="1314"/>
    </location>
</feature>
<keyword evidence="14" id="KW-0472">Membrane</keyword>
<keyword evidence="7 12" id="KW-0863">Zinc-finger</keyword>
<feature type="region of interest" description="Disordered" evidence="13">
    <location>
        <begin position="264"/>
        <end position="284"/>
    </location>
</feature>
<evidence type="ECO:0000256" key="11">
    <source>
        <dbReference type="ARBA" id="ARBA00038418"/>
    </source>
</evidence>
<feature type="region of interest" description="Disordered" evidence="13">
    <location>
        <begin position="1000"/>
        <end position="1079"/>
    </location>
</feature>
<dbReference type="GO" id="GO:0008270">
    <property type="term" value="F:zinc ion binding"/>
    <property type="evidence" value="ECO:0007669"/>
    <property type="project" value="UniProtKB-KW"/>
</dbReference>
<feature type="compositionally biased region" description="Polar residues" evidence="13">
    <location>
        <begin position="1354"/>
        <end position="1363"/>
    </location>
</feature>
<keyword evidence="8" id="KW-0833">Ubl conjugation pathway</keyword>
<comment type="similarity">
    <text evidence="11">Belongs to the RNF12 family.</text>
</comment>
<accession>A0A1V4KZ07</accession>
<dbReference type="Gene3D" id="3.30.40.10">
    <property type="entry name" value="Zinc/RING finger domain, C3HC4 (zinc finger)"/>
    <property type="match status" value="1"/>
</dbReference>
<dbReference type="PROSITE" id="PS50089">
    <property type="entry name" value="ZF_RING_2"/>
    <property type="match status" value="1"/>
</dbReference>
<feature type="compositionally biased region" description="Acidic residues" evidence="13">
    <location>
        <begin position="427"/>
        <end position="440"/>
    </location>
</feature>
<feature type="transmembrane region" description="Helical" evidence="14">
    <location>
        <begin position="12"/>
        <end position="31"/>
    </location>
</feature>
<feature type="compositionally biased region" description="Basic and acidic residues" evidence="13">
    <location>
        <begin position="1344"/>
        <end position="1353"/>
    </location>
</feature>
<dbReference type="STRING" id="372326.A0A1V4KZ07"/>
<dbReference type="PANTHER" id="PTHR46946:SF1">
    <property type="entry name" value="NEURITE EXTENSION AND MIGRATION FACTOR"/>
    <property type="match status" value="1"/>
</dbReference>
<sequence>MRKDELRIKHYQTGWLCVLCYPVYSLPIGFIPQTSLRLARCSGAWSEQKEVKLMDDQQDQDCASEDQETILINGVKENESHSLDGDERPCTAAEAAVTFSGLTTAPKENHGCHRALPPLTSKKPCLLSPPSPLRLTDVPEHASDDSSAHAISLTSCVTKGMSSWSLPGDCEKAPFTMMEPGGMSALTGDCLMQPSRTCLGCFIESKDGIDAEPGISLKVGDINRDYDTCSVSDIGIHCMSTGETMRYGDQLLSDQLLSFPMHKSRAADKRDAEKSDSDSEDPTQKNYYEGLLLDKCNGEEPLLTNPNQEWGYFESFISESKIELLDLCSKNELSVNLFSEEDVDNYMFDDDDSTLGSDVCSLKIRYESFQDNVREKTTTLQEDAQFNFFPSVFGNCTKRDSRSTLKRGPSGAADPSQFKSEEGIIWGEEEEDGEEEDGGEEEKAALNKSCNSTEMVQYVGSKRSHFLDSVNSTEDSGEFSDDSTCTESSYDVLRDIKDCSRYLSRDHSGSFIQQNYGLRAKRKVRYSDDYLYDVDSIENEKILDKKEWLPDGPKEEDDDEWCPKKRRKVSRKEPPVIIKYIIINRFKGEKHMLVKLSKVDANETTVTLNEELLSKYEKLAPLKGFWQERQQSRLDLLRSSLYHKQNFYLNGSDASFLPHPRKRKCKLANRHRIQRIKAIEQSVNKLGSCSSDHKQPCSSKEDAGLKGLPALAIATPSCANGLHEREHKGTERKVLRRIKFKSEARLKCKKIKAATNKPLPSANITTNVPLIPGGYLQTLLDASDLSSNTGISYFAQHPSEQQQHPLPSIVPAEKPFPALQPAQSCVLSPPSESELQQSPGHLEMEQSSFDGLPASGYTQDGEDDINDDFLAHCSPKLVIQQSIDEITPLKESTDLLDISNFTPDKFRQSSLSEMSPPDTPNLSPQIAGSDTKPLGTLKGFQENPQATLNSSEKVKWNCGVLQTEDQADNGFALNNHQFQFHMFNDEDSVSLLEKSPCLSTFNEPSGQISTNSKVSKSKRKSSSSKNVGTNQSSSQKPTRKKSPKTNKGTDKPQGKNSRQAPKSARKGKNAVGVNGEKAPMVGGRVVNQLSNVVTATKGLAESTQHCSPAGVKLGKHNGLSGEWALGKEGGTGWSEASLGNATSLLDDDQREFEEPSNILSNIASGMADVQSLKLKTLKILAGTSQEAKKKANGGSPGTAKNHKSNNKGSSKNSKAATCDPGRPNCSTGSKSLRDENCKIKRMDREQPHKDPPVTAAFEKLRESDFILLKAETTFLGFPVFEEETPFSRKTVTDHTLSDVGSRTKGKGDDASASAHDYTWRPVKRELGRRRRQAAGGTLPLIKMESSDSSDKGNIDQSEAQRQSQLDRLDREEAFYQFVNNLSEEEYRLMRDNNLLGTPGEITEEELLRRLHQVKEGPPQQNSDENRGAESTEDVSNGDSIIDWLNSVRQTGNTTRSGQRGNQSWRAVSRTNPNSGDFRFSLEINVNRNNGNTNPETENEPSVEPSGGEDLENSQSDSEIPRSESPSVRQPGSERSTSEELTTEEASLPRGQRRARSRSPEQRRTRARTDRSRSPINPVSETPRRSHHNTSSQTLDHSSVNEAEGSSRTRQHVTLRQHTVGTEVPSENAVLFSAPETRPVPQAAGSSETNGTSETATPGQRPPTIVLDLQVRRVRPGEYRQRDSIANRTRSRSQTPNNTVTYESERGGFRRTFSRSERAGVRTYVSTIRIPIRRILNTGLSETTSVAIQTMLRQIMTGFGELSYFMYSDSDADPSGPTPNQNVDASEPQNGGGGTSSNEGTDASSGEVYEGGNDSGSTSGARREGRNTRGSVTFEESGSLPFLSLAQFFLLNEDDDDQPRGLTKEQIDNLAMRNFGESDALKTCSVCITEYTEGNKLRKLPCSHEYHVHCIDRWLSENSTCPICRRAVLASGNRESVV</sequence>
<comment type="pathway">
    <text evidence="3">Protein modification; protein ubiquitination.</text>
</comment>
<evidence type="ECO:0000256" key="10">
    <source>
        <dbReference type="ARBA" id="ARBA00023242"/>
    </source>
</evidence>
<comment type="subcellular location">
    <subcellularLocation>
        <location evidence="2">Nucleus</location>
    </subcellularLocation>
</comment>
<feature type="region of interest" description="Disordered" evidence="13">
    <location>
        <begin position="399"/>
        <end position="446"/>
    </location>
</feature>
<dbReference type="GO" id="GO:2000048">
    <property type="term" value="P:negative regulation of cell-cell adhesion mediated by cadherin"/>
    <property type="evidence" value="ECO:0007669"/>
    <property type="project" value="TreeGrafter"/>
</dbReference>
<dbReference type="SUPFAM" id="SSF57850">
    <property type="entry name" value="RING/U-box"/>
    <property type="match status" value="1"/>
</dbReference>
<feature type="compositionally biased region" description="Low complexity" evidence="13">
    <location>
        <begin position="827"/>
        <end position="839"/>
    </location>
</feature>
<evidence type="ECO:0000256" key="4">
    <source>
        <dbReference type="ARBA" id="ARBA00012483"/>
    </source>
</evidence>
<evidence type="ECO:0000256" key="6">
    <source>
        <dbReference type="ARBA" id="ARBA00022723"/>
    </source>
</evidence>
<feature type="compositionally biased region" description="Basic and acidic residues" evidence="13">
    <location>
        <begin position="265"/>
        <end position="277"/>
    </location>
</feature>
<keyword evidence="17" id="KW-1185">Reference proteome</keyword>
<feature type="compositionally biased region" description="Polar residues" evidence="13">
    <location>
        <begin position="1588"/>
        <end position="1607"/>
    </location>
</feature>
<evidence type="ECO:0000313" key="17">
    <source>
        <dbReference type="Proteomes" id="UP000190648"/>
    </source>
</evidence>
<dbReference type="EMBL" id="LSYS01001150">
    <property type="protein sequence ID" value="OPJ89754.1"/>
    <property type="molecule type" value="Genomic_DNA"/>
</dbReference>
<keyword evidence="14" id="KW-0812">Transmembrane</keyword>
<feature type="compositionally biased region" description="Polar residues" evidence="13">
    <location>
        <begin position="1026"/>
        <end position="1036"/>
    </location>
</feature>
<keyword evidence="6" id="KW-0479">Metal-binding</keyword>